<sequence length="269" mass="28776">MMRLSIRHTTSYTYDQSGTCTVQRLRLTPVSNRWQNVLHWTVDAPGFEKAATYVDGFGNRTHLIAYSHGAETVEITAHGIVETRDNGGVAGHLGEAASPATFLRSTPLTDPSDEISGLADGVLAATPLSKLHALLEAIAEQVTYVIDATNSGTSAAEAFAAGQGVCQDHAHIFIAAARRIGIPARYVTGYLHLENEEPAEANHAWAEAWVPDLGWVGFDPANNVCPTDRYVRLACGLDAGYAAPIVGTRRGGGNETLAVDVVVEQQQQQ</sequence>
<dbReference type="InterPro" id="IPR038765">
    <property type="entry name" value="Papain-like_cys_pep_sf"/>
</dbReference>
<dbReference type="PANTHER" id="PTHR33490:SF6">
    <property type="entry name" value="SLL1049 PROTEIN"/>
    <property type="match status" value="1"/>
</dbReference>
<dbReference type="SMART" id="SM00460">
    <property type="entry name" value="TGc"/>
    <property type="match status" value="1"/>
</dbReference>
<dbReference type="GO" id="GO:0008233">
    <property type="term" value="F:peptidase activity"/>
    <property type="evidence" value="ECO:0007669"/>
    <property type="project" value="UniProtKB-KW"/>
</dbReference>
<dbReference type="InterPro" id="IPR013589">
    <property type="entry name" value="Bac_transglu_N"/>
</dbReference>
<dbReference type="Pfam" id="PF01841">
    <property type="entry name" value="Transglut_core"/>
    <property type="match status" value="1"/>
</dbReference>
<protein>
    <submittedName>
        <fullName evidence="2">Transglutaminase-like enzyme, putative cysteine protease</fullName>
    </submittedName>
</protein>
<dbReference type="InterPro" id="IPR002931">
    <property type="entry name" value="Transglutaminase-like"/>
</dbReference>
<dbReference type="EMBL" id="FOFG01000008">
    <property type="protein sequence ID" value="SEQ85245.1"/>
    <property type="molecule type" value="Genomic_DNA"/>
</dbReference>
<evidence type="ECO:0000313" key="3">
    <source>
        <dbReference type="Proteomes" id="UP000199647"/>
    </source>
</evidence>
<dbReference type="Pfam" id="PF08379">
    <property type="entry name" value="Bact_transglu_N"/>
    <property type="match status" value="1"/>
</dbReference>
<dbReference type="GO" id="GO:0006508">
    <property type="term" value="P:proteolysis"/>
    <property type="evidence" value="ECO:0007669"/>
    <property type="project" value="UniProtKB-KW"/>
</dbReference>
<accession>A0A1H9JFA7</accession>
<dbReference type="Gene3D" id="3.10.620.30">
    <property type="match status" value="1"/>
</dbReference>
<organism evidence="2 3">
    <name type="scientific">Faunimonas pinastri</name>
    <dbReference type="NCBI Taxonomy" id="1855383"/>
    <lineage>
        <taxon>Bacteria</taxon>
        <taxon>Pseudomonadati</taxon>
        <taxon>Pseudomonadota</taxon>
        <taxon>Alphaproteobacteria</taxon>
        <taxon>Hyphomicrobiales</taxon>
        <taxon>Afifellaceae</taxon>
        <taxon>Faunimonas</taxon>
    </lineage>
</organism>
<reference evidence="2 3" key="1">
    <citation type="submission" date="2016-10" db="EMBL/GenBank/DDBJ databases">
        <authorList>
            <person name="de Groot N.N."/>
        </authorList>
    </citation>
    <scope>NUCLEOTIDE SEQUENCE [LARGE SCALE GENOMIC DNA]</scope>
    <source>
        <strain evidence="2 3">A52C2</strain>
    </source>
</reference>
<dbReference type="AlphaFoldDB" id="A0A1H9JFA7"/>
<gene>
    <name evidence="2" type="ORF">SAMN05216548_10894</name>
</gene>
<dbReference type="Proteomes" id="UP000199647">
    <property type="component" value="Unassembled WGS sequence"/>
</dbReference>
<dbReference type="PANTHER" id="PTHR33490">
    <property type="entry name" value="BLR5614 PROTEIN-RELATED"/>
    <property type="match status" value="1"/>
</dbReference>
<dbReference type="SUPFAM" id="SSF54001">
    <property type="entry name" value="Cysteine proteinases"/>
    <property type="match status" value="1"/>
</dbReference>
<keyword evidence="2" id="KW-0378">Hydrolase</keyword>
<dbReference type="RefSeq" id="WP_238858299.1">
    <property type="nucleotide sequence ID" value="NZ_FOFG01000008.1"/>
</dbReference>
<name>A0A1H9JFA7_9HYPH</name>
<dbReference type="STRING" id="1855383.SAMN05216548_10894"/>
<keyword evidence="2" id="KW-0645">Protease</keyword>
<keyword evidence="3" id="KW-1185">Reference proteome</keyword>
<evidence type="ECO:0000259" key="1">
    <source>
        <dbReference type="SMART" id="SM00460"/>
    </source>
</evidence>
<feature type="domain" description="Transglutaminase-like" evidence="1">
    <location>
        <begin position="158"/>
        <end position="222"/>
    </location>
</feature>
<evidence type="ECO:0000313" key="2">
    <source>
        <dbReference type="EMBL" id="SEQ85245.1"/>
    </source>
</evidence>
<proteinExistence type="predicted"/>